<dbReference type="Pfam" id="PF00144">
    <property type="entry name" value="Beta-lactamase"/>
    <property type="match status" value="1"/>
</dbReference>
<dbReference type="InterPro" id="IPR001466">
    <property type="entry name" value="Beta-lactam-related"/>
</dbReference>
<protein>
    <submittedName>
        <fullName evidence="2">Serine hydrolase</fullName>
    </submittedName>
</protein>
<dbReference type="PANTHER" id="PTHR43283">
    <property type="entry name" value="BETA-LACTAMASE-RELATED"/>
    <property type="match status" value="1"/>
</dbReference>
<dbReference type="InterPro" id="IPR012338">
    <property type="entry name" value="Beta-lactam/transpept-like"/>
</dbReference>
<dbReference type="InterPro" id="IPR050789">
    <property type="entry name" value="Diverse_Enzym_Activities"/>
</dbReference>
<organism evidence="2 3">
    <name type="scientific">Sphingomonas sanxanigenens</name>
    <dbReference type="NCBI Taxonomy" id="397260"/>
    <lineage>
        <taxon>Bacteria</taxon>
        <taxon>Pseudomonadati</taxon>
        <taxon>Pseudomonadota</taxon>
        <taxon>Alphaproteobacteria</taxon>
        <taxon>Sphingomonadales</taxon>
        <taxon>Sphingomonadaceae</taxon>
        <taxon>Sphingomonas</taxon>
    </lineage>
</organism>
<evidence type="ECO:0000259" key="1">
    <source>
        <dbReference type="Pfam" id="PF00144"/>
    </source>
</evidence>
<keyword evidence="2" id="KW-0378">Hydrolase</keyword>
<reference evidence="2 3" key="1">
    <citation type="submission" date="2017-08" db="EMBL/GenBank/DDBJ databases">
        <title>Infants hospitalized years apart are colonized by the same room-sourced microbial strains.</title>
        <authorList>
            <person name="Brooks B."/>
            <person name="Olm M.R."/>
            <person name="Firek B.A."/>
            <person name="Baker R."/>
            <person name="Thomas B.C."/>
            <person name="Morowitz M.J."/>
            <person name="Banfield J.F."/>
        </authorList>
    </citation>
    <scope>NUCLEOTIDE SEQUENCE [LARGE SCALE GENOMIC DNA]</scope>
    <source>
        <strain evidence="2">S2_018_000_R2_101</strain>
    </source>
</reference>
<name>A0A2W5AFE4_9SPHN</name>
<comment type="caution">
    <text evidence="2">The sequence shown here is derived from an EMBL/GenBank/DDBJ whole genome shotgun (WGS) entry which is preliminary data.</text>
</comment>
<evidence type="ECO:0000313" key="3">
    <source>
        <dbReference type="Proteomes" id="UP000249066"/>
    </source>
</evidence>
<dbReference type="Gene3D" id="3.40.710.10">
    <property type="entry name" value="DD-peptidase/beta-lactamase superfamily"/>
    <property type="match status" value="1"/>
</dbReference>
<dbReference type="GO" id="GO:0016787">
    <property type="term" value="F:hydrolase activity"/>
    <property type="evidence" value="ECO:0007669"/>
    <property type="project" value="UniProtKB-KW"/>
</dbReference>
<dbReference type="PANTHER" id="PTHR43283:SF3">
    <property type="entry name" value="BETA-LACTAMASE FAMILY PROTEIN (AFU_ORTHOLOGUE AFUA_5G07500)"/>
    <property type="match status" value="1"/>
</dbReference>
<proteinExistence type="predicted"/>
<dbReference type="Proteomes" id="UP000249066">
    <property type="component" value="Unassembled WGS sequence"/>
</dbReference>
<sequence>MKTIDPASRGFDAGRLERIDRFIADTYIGSGRFKGTQLLVSRDGDPIHFNAQGALRDDGRPMTADALFRIASMTKPITSVAFMMLVEQAKVSLDDPVHRVIPEFKGLAVRTGGGGGAPFTTRATERPMRMIDLLRHTSGLSYGFQYRSNIDAAYRETKLENWHGPHDLDSMAAELGKIPLEFSPGDEWNYSVSTDILGLVVQRVSGQPLDAFFRDRIFAPLGMDDTGFVVPPAKVERLADCYVQHPEKGVVMYDSAEESAWLKRPTQFSGGGGLVSSTADYHRFCRMMLNGGELDGARLLSPKTVALMTMNHLPGNGDLSGMSRSLFSEAANAGTGFGLGFAVNIDVARTMLPGSTGEYYWGGMFSTAFFIDPVERLIMIFMAQLSPSSTWPIRRELKTMIYAALTETKAGEK</sequence>
<gene>
    <name evidence="2" type="ORF">DI623_01850</name>
</gene>
<feature type="domain" description="Beta-lactamase-related" evidence="1">
    <location>
        <begin position="26"/>
        <end position="388"/>
    </location>
</feature>
<dbReference type="EMBL" id="QFNN01000004">
    <property type="protein sequence ID" value="PZO91817.1"/>
    <property type="molecule type" value="Genomic_DNA"/>
</dbReference>
<accession>A0A2W5AFE4</accession>
<dbReference type="AlphaFoldDB" id="A0A2W5AFE4"/>
<dbReference type="SUPFAM" id="SSF56601">
    <property type="entry name" value="beta-lactamase/transpeptidase-like"/>
    <property type="match status" value="1"/>
</dbReference>
<evidence type="ECO:0000313" key="2">
    <source>
        <dbReference type="EMBL" id="PZO91817.1"/>
    </source>
</evidence>